<dbReference type="EMBL" id="UZAK01014979">
    <property type="protein sequence ID" value="VDP04982.1"/>
    <property type="molecule type" value="Genomic_DNA"/>
</dbReference>
<keyword evidence="2" id="KW-1185">Reference proteome</keyword>
<accession>A0A183JUY9</accession>
<dbReference type="AlphaFoldDB" id="A0A183JUY9"/>
<sequence>MFTSDVLGPYETLKRSILKHEELNDRQRLDQLFNNIDLQHGSTTYMLLRTRDVFGRRNFDNGLFEHFLYKLPQQVQVVLVSFKKRHKRAG</sequence>
<evidence type="ECO:0000313" key="3">
    <source>
        <dbReference type="WBParaSite" id="SCUD_0000653201-mRNA-1"/>
    </source>
</evidence>
<reference evidence="1 2" key="2">
    <citation type="submission" date="2018-11" db="EMBL/GenBank/DDBJ databases">
        <authorList>
            <consortium name="Pathogen Informatics"/>
        </authorList>
    </citation>
    <scope>NUCLEOTIDE SEQUENCE [LARGE SCALE GENOMIC DNA]</scope>
    <source>
        <strain evidence="1">Dakar</strain>
        <strain evidence="2">Dakar, Senegal</strain>
    </source>
</reference>
<organism evidence="3">
    <name type="scientific">Schistosoma curassoni</name>
    <dbReference type="NCBI Taxonomy" id="6186"/>
    <lineage>
        <taxon>Eukaryota</taxon>
        <taxon>Metazoa</taxon>
        <taxon>Spiralia</taxon>
        <taxon>Lophotrochozoa</taxon>
        <taxon>Platyhelminthes</taxon>
        <taxon>Trematoda</taxon>
        <taxon>Digenea</taxon>
        <taxon>Strigeidida</taxon>
        <taxon>Schistosomatoidea</taxon>
        <taxon>Schistosomatidae</taxon>
        <taxon>Schistosoma</taxon>
    </lineage>
</organism>
<dbReference type="Proteomes" id="UP000279833">
    <property type="component" value="Unassembled WGS sequence"/>
</dbReference>
<evidence type="ECO:0000313" key="1">
    <source>
        <dbReference type="EMBL" id="VDP04982.1"/>
    </source>
</evidence>
<dbReference type="WBParaSite" id="SCUD_0000653201-mRNA-1">
    <property type="protein sequence ID" value="SCUD_0000653201-mRNA-1"/>
    <property type="gene ID" value="SCUD_0000653201"/>
</dbReference>
<protein>
    <submittedName>
        <fullName evidence="3">Helitron_like_N domain-containing protein</fullName>
    </submittedName>
</protein>
<proteinExistence type="predicted"/>
<evidence type="ECO:0000313" key="2">
    <source>
        <dbReference type="Proteomes" id="UP000279833"/>
    </source>
</evidence>
<name>A0A183JUY9_9TREM</name>
<reference evidence="3" key="1">
    <citation type="submission" date="2016-06" db="UniProtKB">
        <authorList>
            <consortium name="WormBaseParasite"/>
        </authorList>
    </citation>
    <scope>IDENTIFICATION</scope>
</reference>
<gene>
    <name evidence="1" type="ORF">SCUD_LOCUS6531</name>
</gene>